<proteinExistence type="predicted"/>
<evidence type="ECO:0000313" key="2">
    <source>
        <dbReference type="Proteomes" id="UP000222191"/>
    </source>
</evidence>
<keyword evidence="2" id="KW-1185">Reference proteome</keyword>
<sequence length="75" mass="8276">MTADDVPVTIVDKRRPLPLPTLAENVAAQREQVRRNVNQLASTLWWKAQGSPTPEEALATRDALLAQARMNGLDV</sequence>
<protein>
    <submittedName>
        <fullName evidence="1">Uncharacterized protein</fullName>
    </submittedName>
</protein>
<dbReference type="Proteomes" id="UP000222191">
    <property type="component" value="Segment"/>
</dbReference>
<accession>A0A1D8EYG9</accession>
<organism evidence="1 2">
    <name type="scientific">Mycobacterium phage Fortunato</name>
    <dbReference type="NCBI Taxonomy" id="1882439"/>
    <lineage>
        <taxon>Viruses</taxon>
        <taxon>Duplodnaviria</taxon>
        <taxon>Heunggongvirae</taxon>
        <taxon>Uroviricota</taxon>
        <taxon>Caudoviricetes</taxon>
        <taxon>Bclasvirinae</taxon>
        <taxon>Coopervirus</taxon>
        <taxon>Coopervirus fortunato</taxon>
    </lineage>
</organism>
<reference evidence="2" key="1">
    <citation type="submission" date="2016-07" db="EMBL/GenBank/DDBJ databases">
        <authorList>
            <person name="Edmondson J.L."/>
            <person name="Brown K.M."/>
            <person name="Clay L.G."/>
            <person name="Dean J.R."/>
            <person name="Godwin C.O."/>
            <person name="Hill N.P."/>
            <person name="Jones J."/>
            <person name="Jones M.B."/>
            <person name="Lynch M.K."/>
            <person name="Martin S."/>
            <person name="Roark C.M."/>
            <person name="Rogers R.G."/>
            <person name="Savage M.R."/>
            <person name="Schaal D.L."/>
            <person name="Thomason K.A."/>
            <person name="Woodall A.M."/>
            <person name="Plymale R."/>
            <person name="Reyna N."/>
            <person name="Garlena R.A."/>
            <person name="Russell D.A."/>
            <person name="Pope W.H."/>
            <person name="Jacobs-Sera D."/>
            <person name="Hendrix R.W."/>
            <person name="Hatfull G.F."/>
        </authorList>
    </citation>
    <scope>NUCLEOTIDE SEQUENCE [LARGE SCALE GENOMIC DNA]</scope>
</reference>
<evidence type="ECO:0000313" key="1">
    <source>
        <dbReference type="EMBL" id="AOT27285.1"/>
    </source>
</evidence>
<gene>
    <name evidence="1" type="ORF">SEA_FORTUNATO_71</name>
</gene>
<name>A0A1D8EYG9_9CAUD</name>
<dbReference type="EMBL" id="KX589269">
    <property type="protein sequence ID" value="AOT27285.1"/>
    <property type="molecule type" value="Genomic_DNA"/>
</dbReference>